<reference evidence="6 7" key="1">
    <citation type="submission" date="2019-05" db="EMBL/GenBank/DDBJ databases">
        <title>Another draft genome of Portunus trituberculatus and its Hox gene families provides insights of decapod evolution.</title>
        <authorList>
            <person name="Jeong J.-H."/>
            <person name="Song I."/>
            <person name="Kim S."/>
            <person name="Choi T."/>
            <person name="Kim D."/>
            <person name="Ryu S."/>
            <person name="Kim W."/>
        </authorList>
    </citation>
    <scope>NUCLEOTIDE SEQUENCE [LARGE SCALE GENOMIC DNA]</scope>
    <source>
        <tissue evidence="6">Muscle</tissue>
    </source>
</reference>
<proteinExistence type="predicted"/>
<feature type="region of interest" description="Disordered" evidence="4">
    <location>
        <begin position="1"/>
        <end position="53"/>
    </location>
</feature>
<evidence type="ECO:0000256" key="1">
    <source>
        <dbReference type="ARBA" id="ARBA00011764"/>
    </source>
</evidence>
<organism evidence="6 7">
    <name type="scientific">Portunus trituberculatus</name>
    <name type="common">Swimming crab</name>
    <name type="synonym">Neptunus trituberculatus</name>
    <dbReference type="NCBI Taxonomy" id="210409"/>
    <lineage>
        <taxon>Eukaryota</taxon>
        <taxon>Metazoa</taxon>
        <taxon>Ecdysozoa</taxon>
        <taxon>Arthropoda</taxon>
        <taxon>Crustacea</taxon>
        <taxon>Multicrustacea</taxon>
        <taxon>Malacostraca</taxon>
        <taxon>Eumalacostraca</taxon>
        <taxon>Eucarida</taxon>
        <taxon>Decapoda</taxon>
        <taxon>Pleocyemata</taxon>
        <taxon>Brachyura</taxon>
        <taxon>Eubrachyura</taxon>
        <taxon>Portunoidea</taxon>
        <taxon>Portunidae</taxon>
        <taxon>Portuninae</taxon>
        <taxon>Portunus</taxon>
    </lineage>
</organism>
<feature type="domain" description="Myb/SANT-like DNA-binding" evidence="5">
    <location>
        <begin position="52"/>
        <end position="129"/>
    </location>
</feature>
<dbReference type="Proteomes" id="UP000324222">
    <property type="component" value="Unassembled WGS sequence"/>
</dbReference>
<evidence type="ECO:0000313" key="7">
    <source>
        <dbReference type="Proteomes" id="UP000324222"/>
    </source>
</evidence>
<dbReference type="AlphaFoldDB" id="A0A5B7DU52"/>
<comment type="caution">
    <text evidence="6">The sequence shown here is derived from an EMBL/GenBank/DDBJ whole genome shotgun (WGS) entry which is preliminary data.</text>
</comment>
<sequence length="186" mass="21401">MSGGEEEMSAKTSADASERTAAPPAERGWRHRPPHSQEEVVHAPVQRPQRFRKPNYTEAEKRLIYSLLLPRLRVVENKSLDRRVLREKHLVWKEVTAHYNAAILASGNSLVVRDVDELRTFWKNARRKAQWREQIQAGELSSPAENIVSRCDRRREAMFSINKFSLGGISSTCGEIIHWKHARLLA</sequence>
<dbReference type="EMBL" id="VSRR010001429">
    <property type="protein sequence ID" value="MPC25192.1"/>
    <property type="molecule type" value="Genomic_DNA"/>
</dbReference>
<accession>A0A5B7DU52</accession>
<evidence type="ECO:0000256" key="4">
    <source>
        <dbReference type="SAM" id="MobiDB-lite"/>
    </source>
</evidence>
<comment type="subunit">
    <text evidence="1">Self-associates forming complexes of several hundred monomers.</text>
</comment>
<evidence type="ECO:0000256" key="2">
    <source>
        <dbReference type="ARBA" id="ARBA00016807"/>
    </source>
</evidence>
<evidence type="ECO:0000313" key="6">
    <source>
        <dbReference type="EMBL" id="MPC25192.1"/>
    </source>
</evidence>
<gene>
    <name evidence="6" type="ORF">E2C01_018295</name>
</gene>
<evidence type="ECO:0000256" key="3">
    <source>
        <dbReference type="ARBA" id="ARBA00025466"/>
    </source>
</evidence>
<protein>
    <recommendedName>
        <fullName evidence="2">Regulatory protein zeste</fullName>
    </recommendedName>
</protein>
<name>A0A5B7DU52_PORTR</name>
<dbReference type="Pfam" id="PF13873">
    <property type="entry name" value="Myb_DNA-bind_5"/>
    <property type="match status" value="1"/>
</dbReference>
<comment type="function">
    <text evidence="3">Involved in transvection phenomena (= synapsis-dependent gene expression), where the synaptic pairing of chromosomes carrying genes with which zeste interacts influences the expression of these genes. Zeste binds to DNA and stimulates transcription from a nearby promoter.</text>
</comment>
<keyword evidence="7" id="KW-1185">Reference proteome</keyword>
<evidence type="ECO:0000259" key="5">
    <source>
        <dbReference type="Pfam" id="PF13873"/>
    </source>
</evidence>
<dbReference type="InterPro" id="IPR028002">
    <property type="entry name" value="Myb_DNA-bind_5"/>
</dbReference>